<evidence type="ECO:0000256" key="6">
    <source>
        <dbReference type="ARBA" id="ARBA00022989"/>
    </source>
</evidence>
<evidence type="ECO:0000256" key="8">
    <source>
        <dbReference type="SAM" id="Phobius"/>
    </source>
</evidence>
<comment type="subcellular location">
    <subcellularLocation>
        <location evidence="1">Cell inner membrane</location>
        <topology evidence="1">Multi-pass membrane protein</topology>
    </subcellularLocation>
</comment>
<dbReference type="GO" id="GO:0005886">
    <property type="term" value="C:plasma membrane"/>
    <property type="evidence" value="ECO:0007669"/>
    <property type="project" value="UniProtKB-SubCell"/>
</dbReference>
<dbReference type="Pfam" id="PF04290">
    <property type="entry name" value="DctQ"/>
    <property type="match status" value="1"/>
</dbReference>
<keyword evidence="3" id="KW-1003">Cell membrane</keyword>
<dbReference type="InterPro" id="IPR055348">
    <property type="entry name" value="DctQ"/>
</dbReference>
<dbReference type="InterPro" id="IPR007387">
    <property type="entry name" value="TRAP_DctQ"/>
</dbReference>
<gene>
    <name evidence="10" type="ORF">METZ01_LOCUS200813</name>
</gene>
<keyword evidence="4" id="KW-0997">Cell inner membrane</keyword>
<dbReference type="EMBL" id="UINC01043638">
    <property type="protein sequence ID" value="SVB47959.1"/>
    <property type="molecule type" value="Genomic_DNA"/>
</dbReference>
<evidence type="ECO:0000256" key="3">
    <source>
        <dbReference type="ARBA" id="ARBA00022475"/>
    </source>
</evidence>
<keyword evidence="2" id="KW-0813">Transport</keyword>
<dbReference type="PANTHER" id="PTHR35011:SF2">
    <property type="entry name" value="2,3-DIKETO-L-GULONATE TRAP TRANSPORTER SMALL PERMEASE PROTEIN YIAM"/>
    <property type="match status" value="1"/>
</dbReference>
<feature type="non-terminal residue" evidence="10">
    <location>
        <position position="1"/>
    </location>
</feature>
<dbReference type="PANTHER" id="PTHR35011">
    <property type="entry name" value="2,3-DIKETO-L-GULONATE TRAP TRANSPORTER SMALL PERMEASE PROTEIN YIAM"/>
    <property type="match status" value="1"/>
</dbReference>
<keyword evidence="6 8" id="KW-1133">Transmembrane helix</keyword>
<feature type="non-terminal residue" evidence="10">
    <location>
        <position position="77"/>
    </location>
</feature>
<dbReference type="GO" id="GO:0022857">
    <property type="term" value="F:transmembrane transporter activity"/>
    <property type="evidence" value="ECO:0007669"/>
    <property type="project" value="TreeGrafter"/>
</dbReference>
<evidence type="ECO:0000256" key="1">
    <source>
        <dbReference type="ARBA" id="ARBA00004429"/>
    </source>
</evidence>
<sequence>VSHRLKTLNRLLVVIETYTVVGLLVTVSVVVLLQVGMRYLFAYPNPWSEEVSRFCFIWMSLIGASLAVERRAHFGFD</sequence>
<reference evidence="10" key="1">
    <citation type="submission" date="2018-05" db="EMBL/GenBank/DDBJ databases">
        <authorList>
            <person name="Lanie J.A."/>
            <person name="Ng W.-L."/>
            <person name="Kazmierczak K.M."/>
            <person name="Andrzejewski T.M."/>
            <person name="Davidsen T.M."/>
            <person name="Wayne K.J."/>
            <person name="Tettelin H."/>
            <person name="Glass J.I."/>
            <person name="Rusch D."/>
            <person name="Podicherti R."/>
            <person name="Tsui H.-C.T."/>
            <person name="Winkler M.E."/>
        </authorList>
    </citation>
    <scope>NUCLEOTIDE SEQUENCE</scope>
</reference>
<evidence type="ECO:0000313" key="10">
    <source>
        <dbReference type="EMBL" id="SVB47959.1"/>
    </source>
</evidence>
<protein>
    <recommendedName>
        <fullName evidence="9">Tripartite ATP-independent periplasmic transporters DctQ component domain-containing protein</fullName>
    </recommendedName>
</protein>
<feature type="transmembrane region" description="Helical" evidence="8">
    <location>
        <begin position="12"/>
        <end position="31"/>
    </location>
</feature>
<evidence type="ECO:0000256" key="7">
    <source>
        <dbReference type="ARBA" id="ARBA00023136"/>
    </source>
</evidence>
<keyword evidence="7 8" id="KW-0472">Membrane</keyword>
<proteinExistence type="predicted"/>
<evidence type="ECO:0000259" key="9">
    <source>
        <dbReference type="Pfam" id="PF04290"/>
    </source>
</evidence>
<dbReference type="AlphaFoldDB" id="A0A382EC16"/>
<evidence type="ECO:0000256" key="5">
    <source>
        <dbReference type="ARBA" id="ARBA00022692"/>
    </source>
</evidence>
<keyword evidence="5 8" id="KW-0812">Transmembrane</keyword>
<evidence type="ECO:0000256" key="2">
    <source>
        <dbReference type="ARBA" id="ARBA00022448"/>
    </source>
</evidence>
<name>A0A382EC16_9ZZZZ</name>
<evidence type="ECO:0000256" key="4">
    <source>
        <dbReference type="ARBA" id="ARBA00022519"/>
    </source>
</evidence>
<accession>A0A382EC16</accession>
<organism evidence="10">
    <name type="scientific">marine metagenome</name>
    <dbReference type="NCBI Taxonomy" id="408172"/>
    <lineage>
        <taxon>unclassified sequences</taxon>
        <taxon>metagenomes</taxon>
        <taxon>ecological metagenomes</taxon>
    </lineage>
</organism>
<feature type="domain" description="Tripartite ATP-independent periplasmic transporters DctQ component" evidence="9">
    <location>
        <begin position="28"/>
        <end position="77"/>
    </location>
</feature>
<dbReference type="GO" id="GO:0015740">
    <property type="term" value="P:C4-dicarboxylate transport"/>
    <property type="evidence" value="ECO:0007669"/>
    <property type="project" value="TreeGrafter"/>
</dbReference>